<dbReference type="Gene3D" id="3.30.70.20">
    <property type="match status" value="1"/>
</dbReference>
<keyword evidence="11" id="KW-0520">NAD</keyword>
<dbReference type="SMART" id="SM00929">
    <property type="entry name" value="NADH-G_4Fe-4S_3"/>
    <property type="match status" value="1"/>
</dbReference>
<dbReference type="SUPFAM" id="SSF54292">
    <property type="entry name" value="2Fe-2S ferredoxin-like"/>
    <property type="match status" value="1"/>
</dbReference>
<keyword evidence="12" id="KW-0472">Membrane</keyword>
<dbReference type="SUPFAM" id="SSF54862">
    <property type="entry name" value="4Fe-4S ferredoxins"/>
    <property type="match status" value="1"/>
</dbReference>
<evidence type="ECO:0000259" key="16">
    <source>
        <dbReference type="PROSITE" id="PS51839"/>
    </source>
</evidence>
<dbReference type="Pfam" id="PF12838">
    <property type="entry name" value="Fer4_7"/>
    <property type="match status" value="1"/>
</dbReference>
<dbReference type="Gene3D" id="3.40.50.1780">
    <property type="match status" value="1"/>
</dbReference>
<keyword evidence="8" id="KW-1278">Translocase</keyword>
<dbReference type="GO" id="GO:0008901">
    <property type="term" value="F:ferredoxin hydrogenase activity"/>
    <property type="evidence" value="ECO:0007669"/>
    <property type="project" value="InterPro"/>
</dbReference>
<dbReference type="Pfam" id="PF10588">
    <property type="entry name" value="NADH-G_4Fe-4S_3"/>
    <property type="match status" value="1"/>
</dbReference>
<dbReference type="GO" id="GO:0051539">
    <property type="term" value="F:4 iron, 4 sulfur cluster binding"/>
    <property type="evidence" value="ECO:0007669"/>
    <property type="project" value="UniProtKB-KW"/>
</dbReference>
<dbReference type="InterPro" id="IPR003149">
    <property type="entry name" value="Fe_hydrogenase_ssu"/>
</dbReference>
<evidence type="ECO:0000256" key="7">
    <source>
        <dbReference type="ARBA" id="ARBA00022737"/>
    </source>
</evidence>
<dbReference type="NCBIfam" id="TIGR02512">
    <property type="entry name" value="FeFe_hydrog_A"/>
    <property type="match status" value="1"/>
</dbReference>
<evidence type="ECO:0000256" key="1">
    <source>
        <dbReference type="ARBA" id="ARBA00001966"/>
    </source>
</evidence>
<comment type="similarity">
    <text evidence="3">Belongs to the complex I 75 kDa subunit family.</text>
</comment>
<dbReference type="PROSITE" id="PS51379">
    <property type="entry name" value="4FE4S_FER_2"/>
    <property type="match status" value="2"/>
</dbReference>
<feature type="domain" description="4Fe-4S ferredoxin-type" evidence="15">
    <location>
        <begin position="182"/>
        <end position="211"/>
    </location>
</feature>
<dbReference type="GO" id="GO:0050583">
    <property type="term" value="F:hydrogen dehydrogenase (NADP+) activity"/>
    <property type="evidence" value="ECO:0007669"/>
    <property type="project" value="UniProtKB-EC"/>
</dbReference>
<sequence length="582" mass="63647">MKNVTLTINGKKISVPEHTTVFSAAEKAGISIPALCRHEDLEPKGACGMCIVKIEGQPGYKRSCVTAVEEGMEVLTSTAEIRDIRRGILELVLAAHPADCLQCIKHGKCELQTLAERFEIRDLRYDRYTRGLPVDRSSFGIVRDMNKCIGCGRCVQVCNEVQTVASIFFHGRGSNTIVSPAYGTTMGDSVCVNCGQCIVYCPVGALYEKEAIEEVWKAIDDPDKVVVAQIAPAVRVAIGEEFGLEPGELSIGKLYSALKALGIDVVFDTNFSADLTIVEEATEFLERLKESGPFPLITSCSPGWIKFGETFYPELLENVSSCKSPQQMLGALIKTHYAESRGLDRNNIVSLSIMPCTAKKFEAGRPEMRSSGARDVDYVLTTREIARMIRQVGIDFRNLPDGTPDPLLSRYSGAATIFGASGGVMEAALRTAYELATGKALEKVDFVDVRGMTGVKEAEIDVDGTPIKVAVTNGLANARKILDRVAEDKRRGRSSYHFIEIMACAGGCVGGGGQPIPNTLARRARRIEGLYREDRSLPLRKSHENPEIRALYAEFLGSPGSEKAHALLHTKYSPREQYQFSE</sequence>
<name>A0A3P3XHE0_9SPIR</name>
<keyword evidence="4" id="KW-0004">4Fe-4S</keyword>
<dbReference type="GO" id="GO:0016020">
    <property type="term" value="C:membrane"/>
    <property type="evidence" value="ECO:0007669"/>
    <property type="project" value="UniProtKB-SubCell"/>
</dbReference>
<evidence type="ECO:0000256" key="2">
    <source>
        <dbReference type="ARBA" id="ARBA00004370"/>
    </source>
</evidence>
<dbReference type="PROSITE" id="PS51085">
    <property type="entry name" value="2FE2S_FER_2"/>
    <property type="match status" value="1"/>
</dbReference>
<keyword evidence="5" id="KW-0001">2Fe-2S</keyword>
<evidence type="ECO:0000256" key="5">
    <source>
        <dbReference type="ARBA" id="ARBA00022714"/>
    </source>
</evidence>
<keyword evidence="9" id="KW-0408">Iron</keyword>
<dbReference type="GO" id="GO:0051537">
    <property type="term" value="F:2 iron, 2 sulfur cluster binding"/>
    <property type="evidence" value="ECO:0007669"/>
    <property type="project" value="UniProtKB-KW"/>
</dbReference>
<evidence type="ECO:0000256" key="13">
    <source>
        <dbReference type="ARBA" id="ARBA00034078"/>
    </source>
</evidence>
<dbReference type="InterPro" id="IPR019574">
    <property type="entry name" value="NADH_UbQ_OxRdtase_Gsu_4Fe4S-bd"/>
</dbReference>
<keyword evidence="17" id="KW-0560">Oxidoreductase</keyword>
<evidence type="ECO:0000259" key="14">
    <source>
        <dbReference type="PROSITE" id="PS51085"/>
    </source>
</evidence>
<dbReference type="PANTHER" id="PTHR11615">
    <property type="entry name" value="NITRATE, FORMATE, IRON DEHYDROGENASE"/>
    <property type="match status" value="1"/>
</dbReference>
<dbReference type="Gene3D" id="3.10.20.740">
    <property type="match status" value="1"/>
</dbReference>
<feature type="domain" description="4Fe-4S ferredoxin-type" evidence="15">
    <location>
        <begin position="139"/>
        <end position="158"/>
    </location>
</feature>
<evidence type="ECO:0000256" key="6">
    <source>
        <dbReference type="ARBA" id="ARBA00022723"/>
    </source>
</evidence>
<dbReference type="InterPro" id="IPR013352">
    <property type="entry name" value="Fe_hydrogenase_subset"/>
</dbReference>
<dbReference type="CDD" id="cd00207">
    <property type="entry name" value="fer2"/>
    <property type="match status" value="1"/>
</dbReference>
<dbReference type="FunFam" id="3.30.70.20:FF:000035">
    <property type="entry name" value="Iron hydrogenase 1"/>
    <property type="match status" value="1"/>
</dbReference>
<evidence type="ECO:0000256" key="4">
    <source>
        <dbReference type="ARBA" id="ARBA00022485"/>
    </source>
</evidence>
<evidence type="ECO:0000256" key="12">
    <source>
        <dbReference type="ARBA" id="ARBA00023136"/>
    </source>
</evidence>
<dbReference type="NCBIfam" id="NF040763">
    <property type="entry name" value="FeFe_hydrog_A6"/>
    <property type="match status" value="1"/>
</dbReference>
<evidence type="ECO:0000256" key="10">
    <source>
        <dbReference type="ARBA" id="ARBA00023014"/>
    </source>
</evidence>
<dbReference type="PROSITE" id="PS00198">
    <property type="entry name" value="4FE4S_FER_1"/>
    <property type="match status" value="1"/>
</dbReference>
<dbReference type="PROSITE" id="PS51839">
    <property type="entry name" value="4FE4S_HC3"/>
    <property type="match status" value="1"/>
</dbReference>
<dbReference type="InterPro" id="IPR017896">
    <property type="entry name" value="4Fe4S_Fe-S-bd"/>
</dbReference>
<dbReference type="InterPro" id="IPR036991">
    <property type="entry name" value="Fe_hydrogenase_ssu_sf"/>
</dbReference>
<comment type="cofactor">
    <cofactor evidence="13">
        <name>[2Fe-2S] cluster</name>
        <dbReference type="ChEBI" id="CHEBI:190135"/>
    </cofactor>
</comment>
<evidence type="ECO:0000313" key="17">
    <source>
        <dbReference type="EMBL" id="SLM11934.1"/>
    </source>
</evidence>
<comment type="cofactor">
    <cofactor evidence="1">
        <name>[4Fe-4S] cluster</name>
        <dbReference type="ChEBI" id="CHEBI:49883"/>
    </cofactor>
</comment>
<dbReference type="InterPro" id="IPR004108">
    <property type="entry name" value="Fe_hydrogenase_lsu_C"/>
</dbReference>
<gene>
    <name evidence="17" type="primary">hndD</name>
    <name evidence="17" type="ORF">SPIROBIBN47_210130</name>
</gene>
<accession>A0A3P3XHE0</accession>
<dbReference type="SMART" id="SM00902">
    <property type="entry name" value="Fe_hyd_SSU"/>
    <property type="match status" value="1"/>
</dbReference>
<dbReference type="GO" id="GO:0005506">
    <property type="term" value="F:iron ion binding"/>
    <property type="evidence" value="ECO:0007669"/>
    <property type="project" value="InterPro"/>
</dbReference>
<evidence type="ECO:0000256" key="9">
    <source>
        <dbReference type="ARBA" id="ARBA00023004"/>
    </source>
</evidence>
<dbReference type="Pfam" id="PF02906">
    <property type="entry name" value="Fe_hyd_lg_C"/>
    <property type="match status" value="1"/>
</dbReference>
<reference evidence="17" key="1">
    <citation type="submission" date="2017-02" db="EMBL/GenBank/DDBJ databases">
        <authorList>
            <person name="Regsiter A."/>
            <person name="William W."/>
        </authorList>
    </citation>
    <scope>NUCLEOTIDE SEQUENCE</scope>
    <source>
        <strain evidence="17">Bib</strain>
    </source>
</reference>
<keyword evidence="7" id="KW-0677">Repeat</keyword>
<dbReference type="FunFam" id="3.10.20.740:FF:000004">
    <property type="entry name" value="NADH-quinone oxidoreductase"/>
    <property type="match status" value="1"/>
</dbReference>
<dbReference type="SUPFAM" id="SSF53920">
    <property type="entry name" value="Fe-only hydrogenase"/>
    <property type="match status" value="1"/>
</dbReference>
<dbReference type="InterPro" id="IPR049830">
    <property type="entry name" value="HndD"/>
</dbReference>
<evidence type="ECO:0000259" key="15">
    <source>
        <dbReference type="PROSITE" id="PS51379"/>
    </source>
</evidence>
<dbReference type="InterPro" id="IPR009016">
    <property type="entry name" value="Fe_hydrogenase"/>
</dbReference>
<protein>
    <submittedName>
        <fullName evidence="17">NADP-reducing hydrogenase subunit HndC</fullName>
        <ecNumber evidence="17">1.12.1.3</ecNumber>
    </submittedName>
</protein>
<comment type="subcellular location">
    <subcellularLocation>
        <location evidence="2">Membrane</location>
    </subcellularLocation>
</comment>
<evidence type="ECO:0000256" key="8">
    <source>
        <dbReference type="ARBA" id="ARBA00022967"/>
    </source>
</evidence>
<dbReference type="EMBL" id="FWDM01000014">
    <property type="protein sequence ID" value="SLM11934.1"/>
    <property type="molecule type" value="Genomic_DNA"/>
</dbReference>
<dbReference type="InterPro" id="IPR001041">
    <property type="entry name" value="2Fe-2S_ferredoxin-type"/>
</dbReference>
<feature type="domain" description="4Fe-4S His(Cys)3-ligated-type" evidence="16">
    <location>
        <begin position="80"/>
        <end position="119"/>
    </location>
</feature>
<feature type="domain" description="2Fe-2S ferredoxin-type" evidence="14">
    <location>
        <begin position="2"/>
        <end position="80"/>
    </location>
</feature>
<dbReference type="EC" id="1.12.1.3" evidence="17"/>
<keyword evidence="10" id="KW-0411">Iron-sulfur</keyword>
<keyword evidence="6" id="KW-0479">Metal-binding</keyword>
<dbReference type="InterPro" id="IPR050340">
    <property type="entry name" value="Cytosolic_Fe-S_CAF"/>
</dbReference>
<evidence type="ECO:0000256" key="11">
    <source>
        <dbReference type="ARBA" id="ARBA00023027"/>
    </source>
</evidence>
<dbReference type="AlphaFoldDB" id="A0A3P3XHE0"/>
<dbReference type="InterPro" id="IPR017900">
    <property type="entry name" value="4Fe4S_Fe_S_CS"/>
</dbReference>
<evidence type="ECO:0000256" key="3">
    <source>
        <dbReference type="ARBA" id="ARBA00005404"/>
    </source>
</evidence>
<dbReference type="Gene3D" id="4.10.260.20">
    <property type="entry name" value="Iron hydrogenase, small subunit"/>
    <property type="match status" value="1"/>
</dbReference>
<proteinExistence type="inferred from homology"/>
<dbReference type="InterPro" id="IPR036010">
    <property type="entry name" value="2Fe-2S_ferredoxin-like_sf"/>
</dbReference>
<dbReference type="Gene3D" id="3.40.950.10">
    <property type="entry name" value="Fe-only Hydrogenase (Larger Subunit), Chain L, domain 3"/>
    <property type="match status" value="1"/>
</dbReference>
<dbReference type="Pfam" id="PF13510">
    <property type="entry name" value="Fer2_4"/>
    <property type="match status" value="1"/>
</dbReference>
<organism evidence="17">
    <name type="scientific">uncultured spirochete</name>
    <dbReference type="NCBI Taxonomy" id="156406"/>
    <lineage>
        <taxon>Bacteria</taxon>
        <taxon>Pseudomonadati</taxon>
        <taxon>Spirochaetota</taxon>
        <taxon>Spirochaetia</taxon>
        <taxon>Spirochaetales</taxon>
        <taxon>environmental samples</taxon>
    </lineage>
</organism>
<dbReference type="Pfam" id="PF02256">
    <property type="entry name" value="Fe_hyd_SSU"/>
    <property type="match status" value="1"/>
</dbReference>